<dbReference type="GO" id="GO:0016757">
    <property type="term" value="F:glycosyltransferase activity"/>
    <property type="evidence" value="ECO:0007669"/>
    <property type="project" value="InterPro"/>
</dbReference>
<keyword evidence="4" id="KW-1133">Transmembrane helix</keyword>
<protein>
    <recommendedName>
        <fullName evidence="5">Glycosyl transferase 64 domain-containing protein</fullName>
    </recommendedName>
</protein>
<evidence type="ECO:0000259" key="5">
    <source>
        <dbReference type="Pfam" id="PF09258"/>
    </source>
</evidence>
<dbReference type="InterPro" id="IPR053318">
    <property type="entry name" value="GT64"/>
</dbReference>
<keyword evidence="4" id="KW-0472">Membrane</keyword>
<evidence type="ECO:0000256" key="4">
    <source>
        <dbReference type="SAM" id="Phobius"/>
    </source>
</evidence>
<name>A0A4D9D8U7_9STRA</name>
<dbReference type="EMBL" id="SDOX01000002">
    <property type="protein sequence ID" value="TFJ88012.1"/>
    <property type="molecule type" value="Genomic_DNA"/>
</dbReference>
<feature type="compositionally biased region" description="Low complexity" evidence="3">
    <location>
        <begin position="155"/>
        <end position="171"/>
    </location>
</feature>
<dbReference type="PANTHER" id="PTHR48410">
    <property type="entry name" value="GLYCOSYLINOSITOL PHOSPHORYLCERAMIDE MANNOSYL TRANSFERASE 1"/>
    <property type="match status" value="1"/>
</dbReference>
<evidence type="ECO:0000313" key="6">
    <source>
        <dbReference type="EMBL" id="TFJ88012.1"/>
    </source>
</evidence>
<reference evidence="6 7" key="1">
    <citation type="submission" date="2019-01" db="EMBL/GenBank/DDBJ databases">
        <title>Nuclear Genome Assembly of the Microalgal Biofuel strain Nannochloropsis salina CCMP1776.</title>
        <authorList>
            <person name="Hovde B."/>
        </authorList>
    </citation>
    <scope>NUCLEOTIDE SEQUENCE [LARGE SCALE GENOMIC DNA]</scope>
    <source>
        <strain evidence="6 7">CCMP1776</strain>
    </source>
</reference>
<keyword evidence="1" id="KW-0808">Transferase</keyword>
<feature type="compositionally biased region" description="Low complexity" evidence="3">
    <location>
        <begin position="317"/>
        <end position="342"/>
    </location>
</feature>
<feature type="domain" description="Glycosyl transferase 64" evidence="5">
    <location>
        <begin position="474"/>
        <end position="603"/>
    </location>
</feature>
<comment type="caution">
    <text evidence="6">The sequence shown here is derived from an EMBL/GenBank/DDBJ whole genome shotgun (WGS) entry which is preliminary data.</text>
</comment>
<proteinExistence type="predicted"/>
<accession>A0A4D9D8U7</accession>
<feature type="region of interest" description="Disordered" evidence="3">
    <location>
        <begin position="1"/>
        <end position="122"/>
    </location>
</feature>
<dbReference type="PANTHER" id="PTHR48410:SF1">
    <property type="entry name" value="GLYCOSYLINOSITOL PHOSPHORYLCERAMIDE MANNOSYL TRANSFERASE 1"/>
    <property type="match status" value="1"/>
</dbReference>
<dbReference type="Proteomes" id="UP000355283">
    <property type="component" value="Unassembled WGS sequence"/>
</dbReference>
<feature type="region of interest" description="Disordered" evidence="3">
    <location>
        <begin position="253"/>
        <end position="279"/>
    </location>
</feature>
<feature type="compositionally biased region" description="Gly residues" evidence="3">
    <location>
        <begin position="172"/>
        <end position="194"/>
    </location>
</feature>
<feature type="region of interest" description="Disordered" evidence="3">
    <location>
        <begin position="307"/>
        <end position="377"/>
    </location>
</feature>
<feature type="transmembrane region" description="Helical" evidence="4">
    <location>
        <begin position="830"/>
        <end position="849"/>
    </location>
</feature>
<dbReference type="Gene3D" id="3.90.550.10">
    <property type="entry name" value="Spore Coat Polysaccharide Biosynthesis Protein SpsA, Chain A"/>
    <property type="match status" value="2"/>
</dbReference>
<evidence type="ECO:0000256" key="2">
    <source>
        <dbReference type="ARBA" id="ARBA00023157"/>
    </source>
</evidence>
<dbReference type="OrthoDB" id="5954868at2759"/>
<dbReference type="AlphaFoldDB" id="A0A4D9D8U7"/>
<organism evidence="6 7">
    <name type="scientific">Nannochloropsis salina CCMP1776</name>
    <dbReference type="NCBI Taxonomy" id="1027361"/>
    <lineage>
        <taxon>Eukaryota</taxon>
        <taxon>Sar</taxon>
        <taxon>Stramenopiles</taxon>
        <taxon>Ochrophyta</taxon>
        <taxon>Eustigmatophyceae</taxon>
        <taxon>Eustigmatales</taxon>
        <taxon>Monodopsidaceae</taxon>
        <taxon>Microchloropsis</taxon>
        <taxon>Microchloropsis salina</taxon>
    </lineage>
</organism>
<evidence type="ECO:0000313" key="7">
    <source>
        <dbReference type="Proteomes" id="UP000355283"/>
    </source>
</evidence>
<dbReference type="SUPFAM" id="SSF53448">
    <property type="entry name" value="Nucleotide-diphospho-sugar transferases"/>
    <property type="match status" value="1"/>
</dbReference>
<keyword evidence="4" id="KW-0812">Transmembrane</keyword>
<feature type="compositionally biased region" description="Basic residues" evidence="3">
    <location>
        <begin position="622"/>
        <end position="634"/>
    </location>
</feature>
<feature type="compositionally biased region" description="Gly residues" evidence="3">
    <location>
        <begin position="254"/>
        <end position="263"/>
    </location>
</feature>
<feature type="region of interest" description="Disordered" evidence="3">
    <location>
        <begin position="147"/>
        <end position="196"/>
    </location>
</feature>
<gene>
    <name evidence="6" type="ORF">NSK_000366</name>
</gene>
<feature type="compositionally biased region" description="Basic and acidic residues" evidence="3">
    <location>
        <begin position="55"/>
        <end position="71"/>
    </location>
</feature>
<feature type="domain" description="Glycosyl transferase 64" evidence="5">
    <location>
        <begin position="672"/>
        <end position="782"/>
    </location>
</feature>
<feature type="region of interest" description="Disordered" evidence="3">
    <location>
        <begin position="621"/>
        <end position="654"/>
    </location>
</feature>
<dbReference type="InterPro" id="IPR029044">
    <property type="entry name" value="Nucleotide-diphossugar_trans"/>
</dbReference>
<keyword evidence="7" id="KW-1185">Reference proteome</keyword>
<sequence length="850" mass="88809">MLSSLSWRRARSPPVLGSEEGNCHHGSANKGGTGSGLGSGVGILVVGNQDEATTAEEKEALLREAGSEEGGKGGGGESQEDGAWPLSAALPPTPTLERPSLPTSSLPASSLTASSLTGTNASNLTVSLGSGGTGLSRRTTSAAALLSTGLGGSNGASTTSSTTSSPSTGHTGPAGGGAAGGGGGGGGGVDGWGLRGASEVEDGYEEGIVVEVDSTGGLLCSSSSTEGVPRPRSFRKGAKDDFEGLSAALTMAGATGGSGGHGSGIPSSEEGGKEGGREVPASRVFWSPHHLYLRALSFVGGNGFGRRTGGNAKDESSSSSSSSPSSTAASSLGSSLAPPGAALEKEMSRGERAELLGGEGGANAGTPTSRLGHSLLFPKHHGPRPLHSYALARAFEKKRLAVLAAWRHRSKLSLLITCPLLVLLLLVVTLTLVSRSGAAAAGKAEKELASAYPGAAAALLEGGGAPEALARQKFTVIVNTYKRHDMAKDAVRHYAACGKVDAIRVVWSENETAPPSPLEEKDRAWFSDHKPVFYDTYATTSLNNRFVPPAGKKGRDNGLATDAVFAVDDDIRVPCLDLEFAFGVWKAADQSLVGFMPRVHTVNPAALRAVAEREGLREKRRVERRRRNGRKKKIRGGEMEEAGTGEEEEGMEMDSEDVEAMPPLFRYNGWWKVWWEGEYSLILTKAAFLHRDFLRAYTEEMPAAIRNYVDENRNCEDIAMQFLAANMTGKPPIFVRGRLTDLGVFNGISTKSWTQLGHMKSRGQCLNDFVGLYGGRMPLVMGSAVAGPTGSLLFGRPSTVFDYFSSDVLLGSGGGGGGGGEGERRRRGRALHLIPLLAVFLLIVVKLTFW</sequence>
<dbReference type="InterPro" id="IPR015338">
    <property type="entry name" value="GT64_dom"/>
</dbReference>
<evidence type="ECO:0000256" key="3">
    <source>
        <dbReference type="SAM" id="MobiDB-lite"/>
    </source>
</evidence>
<dbReference type="Pfam" id="PF09258">
    <property type="entry name" value="Glyco_transf_64"/>
    <property type="match status" value="2"/>
</dbReference>
<evidence type="ECO:0000256" key="1">
    <source>
        <dbReference type="ARBA" id="ARBA00022679"/>
    </source>
</evidence>
<keyword evidence="2" id="KW-1015">Disulfide bond</keyword>
<feature type="transmembrane region" description="Helical" evidence="4">
    <location>
        <begin position="412"/>
        <end position="433"/>
    </location>
</feature>
<feature type="compositionally biased region" description="Gly residues" evidence="3">
    <location>
        <begin position="29"/>
        <end position="41"/>
    </location>
</feature>
<dbReference type="GO" id="GO:0016020">
    <property type="term" value="C:membrane"/>
    <property type="evidence" value="ECO:0007669"/>
    <property type="project" value="InterPro"/>
</dbReference>
<feature type="compositionally biased region" description="Basic and acidic residues" evidence="3">
    <location>
        <begin position="343"/>
        <end position="354"/>
    </location>
</feature>
<feature type="compositionally biased region" description="Low complexity" evidence="3">
    <location>
        <begin position="81"/>
        <end position="122"/>
    </location>
</feature>
<feature type="compositionally biased region" description="Acidic residues" evidence="3">
    <location>
        <begin position="639"/>
        <end position="654"/>
    </location>
</feature>